<evidence type="ECO:0000256" key="2">
    <source>
        <dbReference type="ARBA" id="ARBA00012438"/>
    </source>
</evidence>
<feature type="domain" description="Histidine kinase" evidence="14">
    <location>
        <begin position="131"/>
        <end position="349"/>
    </location>
</feature>
<protein>
    <recommendedName>
        <fullName evidence="11">Sensory histidine kinase/phosphatase NtrB</fullName>
        <ecNumber evidence="2">2.7.13.3</ecNumber>
    </recommendedName>
    <alternativeName>
        <fullName evidence="12">Nitrogen regulation protein NR(II)</fullName>
    </alternativeName>
    <alternativeName>
        <fullName evidence="13">Nitrogen regulator II</fullName>
    </alternativeName>
</protein>
<evidence type="ECO:0000313" key="17">
    <source>
        <dbReference type="Proteomes" id="UP000245212"/>
    </source>
</evidence>
<comment type="function">
    <text evidence="10">Member of the two-component regulatory system NtrB/NtrC, which controls expression of the nitrogen-regulated (ntr) genes in response to nitrogen limitation. Under conditions of nitrogen limitation, NtrB autophosphorylates and transfers the phosphoryl group to NtrC. In the presence of nitrogen, acts as a phosphatase that dephosphorylates and inactivates NtrC.</text>
</comment>
<evidence type="ECO:0000256" key="4">
    <source>
        <dbReference type="ARBA" id="ARBA00022679"/>
    </source>
</evidence>
<sequence length="350" mass="39023">MNLDAFDLLATSILLVDAQGDIQYANGAAENLLGRSRKVLQGVACTSLVMESAELDASLKEACAGQFIDRRQLFNLRKGHETTPVFASIVALYEQPWPVMLELREIEQQLLAERNQQMYEQAGSSRELLRNLAHEVKNPLGGVRGAAQLLEAELDDRQLKEYTQVIISEADRLQSLVDRLLAPQRAPLHFAMLNIHELCEKAAMLVRAEFSQYGLDIRRDYDASIPDFPGDGARLMQVLLNVIRNAAQVLCEQEPPGGLITLRTRVARQQVLMDRRHRLVLVVSVIDNGPGVPPEIQERVFHPLVTGRASGTGLGLNLAQDFVQQHGGVVEFESEPGHTEFRILLPMERP</sequence>
<keyword evidence="17" id="KW-1185">Reference proteome</keyword>
<accession>A0A2V1K776</accession>
<dbReference type="SUPFAM" id="SSF55785">
    <property type="entry name" value="PYP-like sensor domain (PAS domain)"/>
    <property type="match status" value="1"/>
</dbReference>
<dbReference type="InterPro" id="IPR004358">
    <property type="entry name" value="Sig_transdc_His_kin-like_C"/>
</dbReference>
<keyword evidence="5" id="KW-0547">Nucleotide-binding</keyword>
<dbReference type="InterPro" id="IPR036097">
    <property type="entry name" value="HisK_dim/P_sf"/>
</dbReference>
<keyword evidence="7" id="KW-0067">ATP-binding</keyword>
<evidence type="ECO:0000256" key="10">
    <source>
        <dbReference type="ARBA" id="ARBA00037696"/>
    </source>
</evidence>
<evidence type="ECO:0000256" key="9">
    <source>
        <dbReference type="ARBA" id="ARBA00023231"/>
    </source>
</evidence>
<dbReference type="SMART" id="SM00387">
    <property type="entry name" value="HATPase_c"/>
    <property type="match status" value="1"/>
</dbReference>
<dbReference type="InterPro" id="IPR003594">
    <property type="entry name" value="HATPase_dom"/>
</dbReference>
<dbReference type="CDD" id="cd00130">
    <property type="entry name" value="PAS"/>
    <property type="match status" value="1"/>
</dbReference>
<dbReference type="Pfam" id="PF00512">
    <property type="entry name" value="HisKA"/>
    <property type="match status" value="1"/>
</dbReference>
<evidence type="ECO:0000259" key="14">
    <source>
        <dbReference type="PROSITE" id="PS50109"/>
    </source>
</evidence>
<dbReference type="PANTHER" id="PTHR43065:SF16">
    <property type="entry name" value="SENSORY HISTIDINE KINASE_PHOSPHATASE NTRB"/>
    <property type="match status" value="1"/>
</dbReference>
<evidence type="ECO:0000256" key="7">
    <source>
        <dbReference type="ARBA" id="ARBA00022840"/>
    </source>
</evidence>
<gene>
    <name evidence="16" type="ORF">DD235_04405</name>
</gene>
<dbReference type="SUPFAM" id="SSF55874">
    <property type="entry name" value="ATPase domain of HSP90 chaperone/DNA topoisomerase II/histidine kinase"/>
    <property type="match status" value="1"/>
</dbReference>
<evidence type="ECO:0000256" key="6">
    <source>
        <dbReference type="ARBA" id="ARBA00022777"/>
    </source>
</evidence>
<comment type="catalytic activity">
    <reaction evidence="1">
        <text>ATP + protein L-histidine = ADP + protein N-phospho-L-histidine.</text>
        <dbReference type="EC" id="2.7.13.3"/>
    </reaction>
</comment>
<dbReference type="InterPro" id="IPR036890">
    <property type="entry name" value="HATPase_C_sf"/>
</dbReference>
<dbReference type="PROSITE" id="PS50109">
    <property type="entry name" value="HIS_KIN"/>
    <property type="match status" value="1"/>
</dbReference>
<dbReference type="CDD" id="cd00082">
    <property type="entry name" value="HisKA"/>
    <property type="match status" value="1"/>
</dbReference>
<dbReference type="EMBL" id="QETA01000001">
    <property type="protein sequence ID" value="PWF25387.1"/>
    <property type="molecule type" value="Genomic_DNA"/>
</dbReference>
<dbReference type="PRINTS" id="PR00344">
    <property type="entry name" value="BCTRLSENSOR"/>
</dbReference>
<dbReference type="SUPFAM" id="SSF47384">
    <property type="entry name" value="Homodimeric domain of signal transducing histidine kinase"/>
    <property type="match status" value="1"/>
</dbReference>
<dbReference type="Gene3D" id="1.10.287.130">
    <property type="match status" value="1"/>
</dbReference>
<dbReference type="GO" id="GO:0005524">
    <property type="term" value="F:ATP binding"/>
    <property type="evidence" value="ECO:0007669"/>
    <property type="project" value="UniProtKB-KW"/>
</dbReference>
<evidence type="ECO:0000256" key="3">
    <source>
        <dbReference type="ARBA" id="ARBA00022553"/>
    </source>
</evidence>
<dbReference type="Gene3D" id="3.30.450.20">
    <property type="entry name" value="PAS domain"/>
    <property type="match status" value="1"/>
</dbReference>
<dbReference type="RefSeq" id="WP_109060790.1">
    <property type="nucleotide sequence ID" value="NZ_QETA01000001.1"/>
</dbReference>
<evidence type="ECO:0000256" key="8">
    <source>
        <dbReference type="ARBA" id="ARBA00023012"/>
    </source>
</evidence>
<evidence type="ECO:0000313" key="16">
    <source>
        <dbReference type="EMBL" id="PWF25387.1"/>
    </source>
</evidence>
<keyword evidence="8" id="KW-0902">Two-component regulatory system</keyword>
<dbReference type="SMART" id="SM00388">
    <property type="entry name" value="HisKA"/>
    <property type="match status" value="1"/>
</dbReference>
<keyword evidence="3" id="KW-0597">Phosphoprotein</keyword>
<evidence type="ECO:0000256" key="5">
    <source>
        <dbReference type="ARBA" id="ARBA00022741"/>
    </source>
</evidence>
<evidence type="ECO:0000256" key="1">
    <source>
        <dbReference type="ARBA" id="ARBA00000085"/>
    </source>
</evidence>
<keyword evidence="6 16" id="KW-0418">Kinase</keyword>
<dbReference type="Pfam" id="PF13426">
    <property type="entry name" value="PAS_9"/>
    <property type="match status" value="1"/>
</dbReference>
<evidence type="ECO:0000256" key="11">
    <source>
        <dbReference type="ARBA" id="ARBA00039567"/>
    </source>
</evidence>
<dbReference type="GO" id="GO:0000155">
    <property type="term" value="F:phosphorelay sensor kinase activity"/>
    <property type="evidence" value="ECO:0007669"/>
    <property type="project" value="InterPro"/>
</dbReference>
<feature type="domain" description="PAS" evidence="15">
    <location>
        <begin position="5"/>
        <end position="42"/>
    </location>
</feature>
<dbReference type="AlphaFoldDB" id="A0A2V1K776"/>
<dbReference type="Gene3D" id="3.30.565.10">
    <property type="entry name" value="Histidine kinase-like ATPase, C-terminal domain"/>
    <property type="match status" value="1"/>
</dbReference>
<keyword evidence="9" id="KW-0535">Nitrogen fixation</keyword>
<dbReference type="NCBIfam" id="NF008293">
    <property type="entry name" value="PRK11073.1"/>
    <property type="match status" value="1"/>
</dbReference>
<dbReference type="Pfam" id="PF02518">
    <property type="entry name" value="HATPase_c"/>
    <property type="match status" value="1"/>
</dbReference>
<organism evidence="16 17">
    <name type="scientific">Corticimicrobacter populi</name>
    <dbReference type="NCBI Taxonomy" id="2175229"/>
    <lineage>
        <taxon>Bacteria</taxon>
        <taxon>Pseudomonadati</taxon>
        <taxon>Pseudomonadota</taxon>
        <taxon>Betaproteobacteria</taxon>
        <taxon>Burkholderiales</taxon>
        <taxon>Alcaligenaceae</taxon>
        <taxon>Corticimicrobacter</taxon>
    </lineage>
</organism>
<dbReference type="InterPro" id="IPR005467">
    <property type="entry name" value="His_kinase_dom"/>
</dbReference>
<proteinExistence type="predicted"/>
<dbReference type="PROSITE" id="PS50112">
    <property type="entry name" value="PAS"/>
    <property type="match status" value="1"/>
</dbReference>
<name>A0A2V1K776_9BURK</name>
<dbReference type="InterPro" id="IPR035965">
    <property type="entry name" value="PAS-like_dom_sf"/>
</dbReference>
<dbReference type="InterPro" id="IPR003661">
    <property type="entry name" value="HisK_dim/P_dom"/>
</dbReference>
<reference evidence="17" key="1">
    <citation type="submission" date="2018-05" db="EMBL/GenBank/DDBJ databases">
        <authorList>
            <person name="Li Y."/>
        </authorList>
    </citation>
    <scope>NUCLEOTIDE SEQUENCE [LARGE SCALE GENOMIC DNA]</scope>
    <source>
        <strain evidence="17">3d-2-2</strain>
    </source>
</reference>
<dbReference type="Proteomes" id="UP000245212">
    <property type="component" value="Unassembled WGS sequence"/>
</dbReference>
<dbReference type="InterPro" id="IPR000014">
    <property type="entry name" value="PAS"/>
</dbReference>
<keyword evidence="4" id="KW-0808">Transferase</keyword>
<evidence type="ECO:0000259" key="15">
    <source>
        <dbReference type="PROSITE" id="PS50112"/>
    </source>
</evidence>
<comment type="caution">
    <text evidence="16">The sequence shown here is derived from an EMBL/GenBank/DDBJ whole genome shotgun (WGS) entry which is preliminary data.</text>
</comment>
<dbReference type="PANTHER" id="PTHR43065">
    <property type="entry name" value="SENSOR HISTIDINE KINASE"/>
    <property type="match status" value="1"/>
</dbReference>
<evidence type="ECO:0000256" key="13">
    <source>
        <dbReference type="ARBA" id="ARBA00043094"/>
    </source>
</evidence>
<evidence type="ECO:0000256" key="12">
    <source>
        <dbReference type="ARBA" id="ARBA00042313"/>
    </source>
</evidence>
<dbReference type="EC" id="2.7.13.3" evidence="2"/>